<keyword evidence="3" id="KW-0507">mRNA processing</keyword>
<evidence type="ECO:0000256" key="3">
    <source>
        <dbReference type="ARBA" id="ARBA00022664"/>
    </source>
</evidence>
<keyword evidence="4" id="KW-0747">Spliceosome</keyword>
<dbReference type="InterPro" id="IPR008409">
    <property type="entry name" value="SPF27"/>
</dbReference>
<dbReference type="AlphaFoldDB" id="A0A4T0FGH2"/>
<keyword evidence="5" id="KW-0508">mRNA splicing</keyword>
<evidence type="ECO:0000256" key="2">
    <source>
        <dbReference type="ARBA" id="ARBA00010788"/>
    </source>
</evidence>
<comment type="caution">
    <text evidence="7">The sequence shown here is derived from an EMBL/GenBank/DDBJ whole genome shotgun (WGS) entry which is preliminary data.</text>
</comment>
<dbReference type="GO" id="GO:0000974">
    <property type="term" value="C:Prp19 complex"/>
    <property type="evidence" value="ECO:0007669"/>
    <property type="project" value="TreeGrafter"/>
</dbReference>
<reference evidence="7 8" key="1">
    <citation type="submission" date="2019-03" db="EMBL/GenBank/DDBJ databases">
        <title>Sequencing 23 genomes of Wallemia ichthyophaga.</title>
        <authorList>
            <person name="Gostincar C."/>
        </authorList>
    </citation>
    <scope>NUCLEOTIDE SEQUENCE [LARGE SCALE GENOMIC DNA]</scope>
    <source>
        <strain evidence="7 8">EXF-5753</strain>
    </source>
</reference>
<evidence type="ECO:0000256" key="6">
    <source>
        <dbReference type="ARBA" id="ARBA00023242"/>
    </source>
</evidence>
<evidence type="ECO:0008006" key="9">
    <source>
        <dbReference type="Google" id="ProtNLM"/>
    </source>
</evidence>
<dbReference type="EMBL" id="SPNW01000068">
    <property type="protein sequence ID" value="TIA87010.1"/>
    <property type="molecule type" value="Genomic_DNA"/>
</dbReference>
<evidence type="ECO:0000256" key="1">
    <source>
        <dbReference type="ARBA" id="ARBA00004123"/>
    </source>
</evidence>
<sequence length="216" mass="24255">MATKEDYKLDSLPYYDKEIDSNAHLRDAATKLVEEEMSRSAQRDISSDLGEDRSKKFLASSELLSNELKRAGEGTALDSFDGSRYAMAEPDADSPADWKKSYDSAIIASEYQKLRSSNLELLSALGANSWKLTNYSLDADVRVLEEQAEVIRNRVVDINRLRKSEQTKIGDKLNSLEKSWGGLVSNNLELEVATFALEVELAELAEREQQLRAAQR</sequence>
<evidence type="ECO:0000256" key="5">
    <source>
        <dbReference type="ARBA" id="ARBA00023187"/>
    </source>
</evidence>
<dbReference type="PANTHER" id="PTHR13296">
    <property type="entry name" value="BCAS2 PROTEIN"/>
    <property type="match status" value="1"/>
</dbReference>
<comment type="subcellular location">
    <subcellularLocation>
        <location evidence="1">Nucleus</location>
    </subcellularLocation>
</comment>
<dbReference type="GO" id="GO:0006397">
    <property type="term" value="P:mRNA processing"/>
    <property type="evidence" value="ECO:0007669"/>
    <property type="project" value="UniProtKB-KW"/>
</dbReference>
<dbReference type="Proteomes" id="UP000310189">
    <property type="component" value="Unassembled WGS sequence"/>
</dbReference>
<dbReference type="PANTHER" id="PTHR13296:SF0">
    <property type="entry name" value="PRE-MRNA-SPLICING FACTOR SPF27"/>
    <property type="match status" value="1"/>
</dbReference>
<accession>A0A4T0FGH2</accession>
<dbReference type="GO" id="GO:0008380">
    <property type="term" value="P:RNA splicing"/>
    <property type="evidence" value="ECO:0007669"/>
    <property type="project" value="UniProtKB-KW"/>
</dbReference>
<dbReference type="GO" id="GO:0071011">
    <property type="term" value="C:precatalytic spliceosome"/>
    <property type="evidence" value="ECO:0007669"/>
    <property type="project" value="TreeGrafter"/>
</dbReference>
<dbReference type="GO" id="GO:0071013">
    <property type="term" value="C:catalytic step 2 spliceosome"/>
    <property type="evidence" value="ECO:0007669"/>
    <property type="project" value="TreeGrafter"/>
</dbReference>
<evidence type="ECO:0000313" key="7">
    <source>
        <dbReference type="EMBL" id="TIA87010.1"/>
    </source>
</evidence>
<proteinExistence type="inferred from homology"/>
<comment type="similarity">
    <text evidence="2">Belongs to the SPF27 family.</text>
</comment>
<dbReference type="Pfam" id="PF05700">
    <property type="entry name" value="BCAS2"/>
    <property type="match status" value="1"/>
</dbReference>
<protein>
    <recommendedName>
        <fullName evidence="9">Pre-mRNA-splicing factor SPF27</fullName>
    </recommendedName>
</protein>
<gene>
    <name evidence="7" type="ORF">E3P99_03455</name>
</gene>
<evidence type="ECO:0000313" key="8">
    <source>
        <dbReference type="Proteomes" id="UP000310189"/>
    </source>
</evidence>
<dbReference type="OrthoDB" id="205794at2759"/>
<organism evidence="7 8">
    <name type="scientific">Wallemia hederae</name>
    <dbReference type="NCBI Taxonomy" id="1540922"/>
    <lineage>
        <taxon>Eukaryota</taxon>
        <taxon>Fungi</taxon>
        <taxon>Dikarya</taxon>
        <taxon>Basidiomycota</taxon>
        <taxon>Wallemiomycotina</taxon>
        <taxon>Wallemiomycetes</taxon>
        <taxon>Wallemiales</taxon>
        <taxon>Wallemiaceae</taxon>
        <taxon>Wallemia</taxon>
    </lineage>
</organism>
<keyword evidence="8" id="KW-1185">Reference proteome</keyword>
<evidence type="ECO:0000256" key="4">
    <source>
        <dbReference type="ARBA" id="ARBA00022728"/>
    </source>
</evidence>
<keyword evidence="6" id="KW-0539">Nucleus</keyword>
<name>A0A4T0FGH2_9BASI</name>